<evidence type="ECO:0000313" key="3">
    <source>
        <dbReference type="Proteomes" id="UP000006732"/>
    </source>
</evidence>
<evidence type="ECO:0000259" key="1">
    <source>
        <dbReference type="PROSITE" id="PS51112"/>
    </source>
</evidence>
<dbReference type="PROSITE" id="PS51112">
    <property type="entry name" value="AMMECR1"/>
    <property type="match status" value="1"/>
</dbReference>
<dbReference type="AlphaFoldDB" id="A1ANK1"/>
<dbReference type="KEGG" id="ppd:Ppro_1301"/>
<dbReference type="InterPro" id="IPR027485">
    <property type="entry name" value="AMMECR1_N"/>
</dbReference>
<gene>
    <name evidence="2" type="ordered locus">Ppro_1301</name>
</gene>
<dbReference type="Gene3D" id="3.30.700.20">
    <property type="entry name" value="Hypothetical protein ph0010, domain 1"/>
    <property type="match status" value="1"/>
</dbReference>
<feature type="domain" description="AMMECR1" evidence="1">
    <location>
        <begin position="34"/>
        <end position="205"/>
    </location>
</feature>
<dbReference type="eggNOG" id="COG2078">
    <property type="taxonomic scope" value="Bacteria"/>
</dbReference>
<dbReference type="STRING" id="338966.Ppro_1301"/>
<dbReference type="Proteomes" id="UP000006732">
    <property type="component" value="Chromosome"/>
</dbReference>
<dbReference type="EMBL" id="CP000482">
    <property type="protein sequence ID" value="ABK98921.1"/>
    <property type="molecule type" value="Genomic_DNA"/>
</dbReference>
<dbReference type="OrthoDB" id="5395505at2"/>
<dbReference type="Pfam" id="PF01871">
    <property type="entry name" value="AMMECR1"/>
    <property type="match status" value="1"/>
</dbReference>
<keyword evidence="3" id="KW-1185">Reference proteome</keyword>
<reference evidence="2 3" key="1">
    <citation type="submission" date="2006-10" db="EMBL/GenBank/DDBJ databases">
        <title>Complete sequence of chromosome of Pelobacter propionicus DSM 2379.</title>
        <authorList>
            <consortium name="US DOE Joint Genome Institute"/>
            <person name="Copeland A."/>
            <person name="Lucas S."/>
            <person name="Lapidus A."/>
            <person name="Barry K."/>
            <person name="Detter J.C."/>
            <person name="Glavina del Rio T."/>
            <person name="Hammon N."/>
            <person name="Israni S."/>
            <person name="Dalin E."/>
            <person name="Tice H."/>
            <person name="Pitluck S."/>
            <person name="Saunders E."/>
            <person name="Brettin T."/>
            <person name="Bruce D."/>
            <person name="Han C."/>
            <person name="Tapia R."/>
            <person name="Schmutz J."/>
            <person name="Larimer F."/>
            <person name="Land M."/>
            <person name="Hauser L."/>
            <person name="Kyrpides N."/>
            <person name="Kim E."/>
            <person name="Lovley D."/>
            <person name="Richardson P."/>
        </authorList>
    </citation>
    <scope>NUCLEOTIDE SEQUENCE [LARGE SCALE GENOMIC DNA]</scope>
    <source>
        <strain evidence="3">DSM 2379 / NBRC 103807 / OttBd1</strain>
    </source>
</reference>
<name>A1ANK1_PELPD</name>
<sequence>MSKAKRTITLLTIPFLMFAGISTVWATPPRFTATESSALVEYARACLLARLDGVSLPPPPPCATRQQQACFVTFFQGRRVVACFGGFIPRRASLAEEIADNVRLALKNDPRSRGLSRETAQATGVQITFPLDQPERVADYRAIDPLREGMFVEGNDAGMAFVPGEARTASWAFRQALARLGENDPSSVRVSRFRAMAISTRGIDR</sequence>
<protein>
    <recommendedName>
        <fullName evidence="1">AMMECR1 domain-containing protein</fullName>
    </recommendedName>
</protein>
<dbReference type="InterPro" id="IPR036071">
    <property type="entry name" value="AMMECR1_dom_sf"/>
</dbReference>
<proteinExistence type="predicted"/>
<dbReference type="SUPFAM" id="SSF143447">
    <property type="entry name" value="AMMECR1-like"/>
    <property type="match status" value="1"/>
</dbReference>
<organism evidence="2 3">
    <name type="scientific">Pelobacter propionicus (strain DSM 2379 / NBRC 103807 / OttBd1)</name>
    <dbReference type="NCBI Taxonomy" id="338966"/>
    <lineage>
        <taxon>Bacteria</taxon>
        <taxon>Pseudomonadati</taxon>
        <taxon>Thermodesulfobacteriota</taxon>
        <taxon>Desulfuromonadia</taxon>
        <taxon>Desulfuromonadales</taxon>
        <taxon>Desulfuromonadaceae</taxon>
        <taxon>Pelobacter</taxon>
    </lineage>
</organism>
<accession>A1ANK1</accession>
<dbReference type="InterPro" id="IPR002733">
    <property type="entry name" value="AMMECR1_domain"/>
</dbReference>
<dbReference type="RefSeq" id="WP_011735223.1">
    <property type="nucleotide sequence ID" value="NC_008609.1"/>
</dbReference>
<dbReference type="HOGENOM" id="CLU_1388494_0_0_7"/>
<evidence type="ECO:0000313" key="2">
    <source>
        <dbReference type="EMBL" id="ABK98921.1"/>
    </source>
</evidence>